<name>A0A9N9P8B2_9GLOM</name>
<keyword evidence="2" id="KW-1185">Reference proteome</keyword>
<sequence length="43" mass="4701">MSPTSVVTTASFQEATPIESDFGTEKVVYPESYLDNLDIHPPS</sequence>
<evidence type="ECO:0000313" key="2">
    <source>
        <dbReference type="Proteomes" id="UP000789396"/>
    </source>
</evidence>
<evidence type="ECO:0000313" key="1">
    <source>
        <dbReference type="EMBL" id="CAG8799403.1"/>
    </source>
</evidence>
<accession>A0A9N9P8B2</accession>
<gene>
    <name evidence="1" type="ORF">RFULGI_LOCUS17572</name>
</gene>
<proteinExistence type="predicted"/>
<dbReference type="Proteomes" id="UP000789396">
    <property type="component" value="Unassembled WGS sequence"/>
</dbReference>
<dbReference type="EMBL" id="CAJVPZ010069939">
    <property type="protein sequence ID" value="CAG8799403.1"/>
    <property type="molecule type" value="Genomic_DNA"/>
</dbReference>
<protein>
    <submittedName>
        <fullName evidence="1">14321_t:CDS:1</fullName>
    </submittedName>
</protein>
<feature type="non-terminal residue" evidence="1">
    <location>
        <position position="43"/>
    </location>
</feature>
<comment type="caution">
    <text evidence="1">The sequence shown here is derived from an EMBL/GenBank/DDBJ whole genome shotgun (WGS) entry which is preliminary data.</text>
</comment>
<dbReference type="OrthoDB" id="423462at2759"/>
<dbReference type="AlphaFoldDB" id="A0A9N9P8B2"/>
<reference evidence="1" key="1">
    <citation type="submission" date="2021-06" db="EMBL/GenBank/DDBJ databases">
        <authorList>
            <person name="Kallberg Y."/>
            <person name="Tangrot J."/>
            <person name="Rosling A."/>
        </authorList>
    </citation>
    <scope>NUCLEOTIDE SEQUENCE</scope>
    <source>
        <strain evidence="1">IN212</strain>
    </source>
</reference>
<organism evidence="1 2">
    <name type="scientific">Racocetra fulgida</name>
    <dbReference type="NCBI Taxonomy" id="60492"/>
    <lineage>
        <taxon>Eukaryota</taxon>
        <taxon>Fungi</taxon>
        <taxon>Fungi incertae sedis</taxon>
        <taxon>Mucoromycota</taxon>
        <taxon>Glomeromycotina</taxon>
        <taxon>Glomeromycetes</taxon>
        <taxon>Diversisporales</taxon>
        <taxon>Gigasporaceae</taxon>
        <taxon>Racocetra</taxon>
    </lineage>
</organism>